<comment type="caution">
    <text evidence="1">The sequence shown here is derived from an EMBL/GenBank/DDBJ whole genome shotgun (WGS) entry which is preliminary data.</text>
</comment>
<sequence>ATYLYPKSSRPQRCYEHKQYRNGLKFCKQILSNPKFAEHGGGGFSFLWSCGFTCCDRASWVKKLFTHTQVPAHVPVESRTCSNLAVAQRSGSEVTLLMLQELVNGWQAMILKTNAP</sequence>
<dbReference type="Proteomes" id="UP000034805">
    <property type="component" value="Unassembled WGS sequence"/>
</dbReference>
<accession>A0A0P7UHH6</accession>
<protein>
    <submittedName>
        <fullName evidence="1">Uncharacterized protein</fullName>
    </submittedName>
</protein>
<evidence type="ECO:0000313" key="1">
    <source>
        <dbReference type="EMBL" id="KPP67694.1"/>
    </source>
</evidence>
<reference evidence="1 2" key="1">
    <citation type="submission" date="2015-08" db="EMBL/GenBank/DDBJ databases">
        <title>The genome of the Asian arowana (Scleropages formosus).</title>
        <authorList>
            <person name="Tan M.H."/>
            <person name="Gan H.M."/>
            <person name="Croft L.J."/>
            <person name="Austin C.M."/>
        </authorList>
    </citation>
    <scope>NUCLEOTIDE SEQUENCE [LARGE SCALE GENOMIC DNA]</scope>
    <source>
        <strain evidence="1">Aro1</strain>
    </source>
</reference>
<feature type="non-terminal residue" evidence="1">
    <location>
        <position position="1"/>
    </location>
</feature>
<evidence type="ECO:0000313" key="2">
    <source>
        <dbReference type="Proteomes" id="UP000034805"/>
    </source>
</evidence>
<organism evidence="1 2">
    <name type="scientific">Scleropages formosus</name>
    <name type="common">Asian bonytongue</name>
    <name type="synonym">Osteoglossum formosum</name>
    <dbReference type="NCBI Taxonomy" id="113540"/>
    <lineage>
        <taxon>Eukaryota</taxon>
        <taxon>Metazoa</taxon>
        <taxon>Chordata</taxon>
        <taxon>Craniata</taxon>
        <taxon>Vertebrata</taxon>
        <taxon>Euteleostomi</taxon>
        <taxon>Actinopterygii</taxon>
        <taxon>Neopterygii</taxon>
        <taxon>Teleostei</taxon>
        <taxon>Osteoglossocephala</taxon>
        <taxon>Osteoglossomorpha</taxon>
        <taxon>Osteoglossiformes</taxon>
        <taxon>Osteoglossidae</taxon>
        <taxon>Scleropages</taxon>
    </lineage>
</organism>
<name>A0A0P7UHH6_SCLFO</name>
<gene>
    <name evidence="1" type="ORF">Z043_113686</name>
</gene>
<proteinExistence type="predicted"/>
<dbReference type="EMBL" id="JARO02004910">
    <property type="protein sequence ID" value="KPP67694.1"/>
    <property type="molecule type" value="Genomic_DNA"/>
</dbReference>
<dbReference type="AlphaFoldDB" id="A0A0P7UHH6"/>